<name>A0A2H9TKG1_9FUNG</name>
<dbReference type="UniPathway" id="UPA00753"/>
<feature type="region of interest" description="Disordered" evidence="11">
    <location>
        <begin position="240"/>
        <end position="267"/>
    </location>
</feature>
<accession>A0A2H9TKG1</accession>
<sequence>MHLYRIPEGWVLSAHILRHVLGGLMVALHCWTSWSTYIVLGEFGWFYGDFFPIVATPHLSYTGIYRYLNDPEKIVGQAAYFGLALIAYSPHVLALALLAFATNTLFLEYVEGPHMRRVYGCQVRDESGVSKNVKRVPGVVFVEQIGQWMLNIFQRIERHVYLRLEKIVRRQAQPCHAVGGIRLQKTLLKMTEAIPFVLDSPSKGSHICVLKDGMVIAQISSVMGSGGVYSGVNNSAKSDLRKSEKNGVRNDLKDSVTGDRNLKNNTLTNNRLKKSNSAVNIALMRDASFVSNNSSADSISSLGSSIGSVLDSSLDSLSSSSLISPLSVPWMTGTFQLSTTDCISEPFTITLPEYNPAVLEQMNDLLQSVSLTLDELTNLAADHPVFERLAEAIDSLYDVNLAPMTIFRLCSDPTRLQAHIATARDIFANV</sequence>
<feature type="compositionally biased region" description="Basic and acidic residues" evidence="11">
    <location>
        <begin position="240"/>
        <end position="262"/>
    </location>
</feature>
<feature type="transmembrane region" description="Helical" evidence="12">
    <location>
        <begin position="20"/>
        <end position="40"/>
    </location>
</feature>
<keyword evidence="4" id="KW-0949">S-adenosyl-L-methionine</keyword>
<keyword evidence="2" id="KW-0444">Lipid biosynthesis</keyword>
<keyword evidence="6 12" id="KW-1133">Transmembrane helix</keyword>
<evidence type="ECO:0000256" key="8">
    <source>
        <dbReference type="ARBA" id="ARBA00023136"/>
    </source>
</evidence>
<evidence type="ECO:0000256" key="9">
    <source>
        <dbReference type="ARBA" id="ARBA00023209"/>
    </source>
</evidence>
<dbReference type="STRING" id="1246581.A0A2H9TKG1"/>
<keyword evidence="10" id="KW-1208">Phospholipid metabolism</keyword>
<reference evidence="13 14" key="1">
    <citation type="submission" date="2016-10" db="EMBL/GenBank/DDBJ databases">
        <title>The genome of Paramicrosporidium saccamoebae is the missing link in understanding Cryptomycota and Microsporidia evolution.</title>
        <authorList>
            <person name="Quandt C.A."/>
            <person name="Beaudet D."/>
            <person name="Corsaro D."/>
            <person name="Michel R."/>
            <person name="Corradi N."/>
            <person name="James T."/>
        </authorList>
    </citation>
    <scope>NUCLEOTIDE SEQUENCE [LARGE SCALE GENOMIC DNA]</scope>
    <source>
        <strain evidence="13 14">KSL3</strain>
    </source>
</reference>
<keyword evidence="7" id="KW-0443">Lipid metabolism</keyword>
<dbReference type="PANTHER" id="PTHR32138:SF0">
    <property type="entry name" value="PHOSPHATIDYLETHANOLAMINE N-METHYLTRANSFERASE"/>
    <property type="match status" value="1"/>
</dbReference>
<keyword evidence="14" id="KW-1185">Reference proteome</keyword>
<dbReference type="PANTHER" id="PTHR32138">
    <property type="entry name" value="PHOSPHATIDYLETHANOLAMINE N-METHYLTRANSFERASE"/>
    <property type="match status" value="1"/>
</dbReference>
<dbReference type="Pfam" id="PF04191">
    <property type="entry name" value="PEMT"/>
    <property type="match status" value="1"/>
</dbReference>
<evidence type="ECO:0000256" key="3">
    <source>
        <dbReference type="ARBA" id="ARBA00022603"/>
    </source>
</evidence>
<evidence type="ECO:0000256" key="6">
    <source>
        <dbReference type="ARBA" id="ARBA00022989"/>
    </source>
</evidence>
<evidence type="ECO:0000256" key="10">
    <source>
        <dbReference type="ARBA" id="ARBA00023264"/>
    </source>
</evidence>
<keyword evidence="3 13" id="KW-0489">Methyltransferase</keyword>
<evidence type="ECO:0000256" key="1">
    <source>
        <dbReference type="ARBA" id="ARBA00004127"/>
    </source>
</evidence>
<evidence type="ECO:0000256" key="12">
    <source>
        <dbReference type="SAM" id="Phobius"/>
    </source>
</evidence>
<feature type="transmembrane region" description="Helical" evidence="12">
    <location>
        <begin position="80"/>
        <end position="101"/>
    </location>
</feature>
<gene>
    <name evidence="13" type="ORF">PSACC_01969</name>
</gene>
<dbReference type="AlphaFoldDB" id="A0A2H9TKG1"/>
<keyword evidence="5 12" id="KW-0812">Transmembrane</keyword>
<keyword evidence="8 12" id="KW-0472">Membrane</keyword>
<protein>
    <submittedName>
        <fullName evidence="13">Phosphatidylethanolamine N-methyltransferase</fullName>
    </submittedName>
</protein>
<dbReference type="InterPro" id="IPR007318">
    <property type="entry name" value="Phopholipid_MeTrfase"/>
</dbReference>
<keyword evidence="9" id="KW-0594">Phospholipid biosynthesis</keyword>
<comment type="subcellular location">
    <subcellularLocation>
        <location evidence="1">Endomembrane system</location>
        <topology evidence="1">Multi-pass membrane protein</topology>
    </subcellularLocation>
</comment>
<dbReference type="OrthoDB" id="4583at2759"/>
<evidence type="ECO:0000313" key="13">
    <source>
        <dbReference type="EMBL" id="PJF18218.1"/>
    </source>
</evidence>
<proteinExistence type="predicted"/>
<evidence type="ECO:0000256" key="5">
    <source>
        <dbReference type="ARBA" id="ARBA00022692"/>
    </source>
</evidence>
<keyword evidence="13" id="KW-0808">Transferase</keyword>
<dbReference type="GO" id="GO:0004608">
    <property type="term" value="F:phosphatidylethanolamine N-methyltransferase activity"/>
    <property type="evidence" value="ECO:0007669"/>
    <property type="project" value="TreeGrafter"/>
</dbReference>
<evidence type="ECO:0000256" key="2">
    <source>
        <dbReference type="ARBA" id="ARBA00022516"/>
    </source>
</evidence>
<evidence type="ECO:0000256" key="7">
    <source>
        <dbReference type="ARBA" id="ARBA00023098"/>
    </source>
</evidence>
<dbReference type="Proteomes" id="UP000240830">
    <property type="component" value="Unassembled WGS sequence"/>
</dbReference>
<evidence type="ECO:0000256" key="4">
    <source>
        <dbReference type="ARBA" id="ARBA00022691"/>
    </source>
</evidence>
<organism evidence="13 14">
    <name type="scientific">Paramicrosporidium saccamoebae</name>
    <dbReference type="NCBI Taxonomy" id="1246581"/>
    <lineage>
        <taxon>Eukaryota</taxon>
        <taxon>Fungi</taxon>
        <taxon>Fungi incertae sedis</taxon>
        <taxon>Cryptomycota</taxon>
        <taxon>Cryptomycota incertae sedis</taxon>
        <taxon>Paramicrosporidium</taxon>
    </lineage>
</organism>
<dbReference type="EMBL" id="MTSL01000135">
    <property type="protein sequence ID" value="PJF18218.1"/>
    <property type="molecule type" value="Genomic_DNA"/>
</dbReference>
<evidence type="ECO:0000256" key="11">
    <source>
        <dbReference type="SAM" id="MobiDB-lite"/>
    </source>
</evidence>
<feature type="transmembrane region" description="Helical" evidence="12">
    <location>
        <begin position="46"/>
        <end position="68"/>
    </location>
</feature>
<dbReference type="GO" id="GO:0012505">
    <property type="term" value="C:endomembrane system"/>
    <property type="evidence" value="ECO:0007669"/>
    <property type="project" value="UniProtKB-SubCell"/>
</dbReference>
<dbReference type="GO" id="GO:0032259">
    <property type="term" value="P:methylation"/>
    <property type="evidence" value="ECO:0007669"/>
    <property type="project" value="UniProtKB-KW"/>
</dbReference>
<dbReference type="GO" id="GO:0006656">
    <property type="term" value="P:phosphatidylcholine biosynthetic process"/>
    <property type="evidence" value="ECO:0007669"/>
    <property type="project" value="UniProtKB-UniPathway"/>
</dbReference>
<comment type="caution">
    <text evidence="13">The sequence shown here is derived from an EMBL/GenBank/DDBJ whole genome shotgun (WGS) entry which is preliminary data.</text>
</comment>
<evidence type="ECO:0000313" key="14">
    <source>
        <dbReference type="Proteomes" id="UP000240830"/>
    </source>
</evidence>